<comment type="similarity">
    <text evidence="1">Belongs to the glycosyltransferase GT106 family.</text>
</comment>
<dbReference type="CDD" id="cd11299">
    <property type="entry name" value="O-FucT_plant"/>
    <property type="match status" value="1"/>
</dbReference>
<evidence type="ECO:0000256" key="2">
    <source>
        <dbReference type="ARBA" id="ARBA00007843"/>
    </source>
</evidence>
<dbReference type="HOGENOM" id="CLU_036139_3_0_1"/>
<sequence length="876" mass="93766">MLLYMGSIPLDVVPRIVARPAPGSVYRSPQLYARLRADMDADKSTDAVSGSSFAGLPESNGYIYIEANGGLNQQRTSICNAVAIAGFLNATLVIPNFHFHSIWRDPSTFSDIYDEAHFVKRLQNDVRVVEKVPDFIMERFGHNLSNVFNFKIKAWSPIQYYKDAVLPKLIEERLIRISPFANRLSFDAPPVVQRLRCLANFEALKFSNPIATLSETLVSRMKEKSTASNGKYIAVHLRFEEDMVAFSCCVYDGGDEEKKEMNAAREIGWRGKFTKRGRVIRPGVIRMNGKCPLTPLEVGLMLRGMGFSNNTAIFLASGKIYRAEKNMVPLLEMFPLLQTKETLASAEELAPFKDFSSRMAAIDYSVCVHSDAFVTTQGGNFPHFLMGHRRYLYAGHSRTIKPDKRKLAILFDNPRIGASSRLWSLKSEGGSHARPLPLPVASGVDVAAVLAAFPDLAGFARLLASSPVARELAGRSSLTLLAVPNGNLPQSPSAYAAASGADLADVLRYHVLLEYLAPADLRRLPASGKLVTTLFQTTGRAPADLGAVNVTAAGPSLAVVRSPAPFPGSNATVLGAITAVPYNLSVLAVDGLIVPSGFDLAASESRPPAAVNITKVLADARAFNVAASMLEASGVADEFEADERGAGITVFAPTDDAFAGLPAGDRLQSLPAERKAVVLRFHVLHSYYPLGSLESIVNPVQPTLATEFTQAGRFTLNITRANGSVAIDTGVVQATITRTVFDQNPVAVFAVSKVLLPKEMFSRSDSAIVAVASAPPPAALPAESPESAPTKLSSPPALRDTAGNANHTAAAAAVAAAAATTKPTIGRWCIALLYLLLLPLLLPLICMGLGEEGGEVTGEVRGEERRRVGGGSELAG</sequence>
<dbReference type="Gene3D" id="2.30.180.10">
    <property type="entry name" value="FAS1 domain"/>
    <property type="match status" value="2"/>
</dbReference>
<dbReference type="GO" id="GO:0006004">
    <property type="term" value="P:fucose metabolic process"/>
    <property type="evidence" value="ECO:0007669"/>
    <property type="project" value="UniProtKB-KW"/>
</dbReference>
<evidence type="ECO:0000256" key="4">
    <source>
        <dbReference type="ARBA" id="ARBA00022679"/>
    </source>
</evidence>
<reference evidence="10" key="2">
    <citation type="submission" date="2008-12" db="EMBL/GenBank/DDBJ databases">
        <title>Improved gene annotation of the rice (Oryza sativa) genomes.</title>
        <authorList>
            <person name="Wang J."/>
            <person name="Li R."/>
            <person name="Fan W."/>
            <person name="Huang Q."/>
            <person name="Zhang J."/>
            <person name="Zhou Y."/>
            <person name="Hu Y."/>
            <person name="Zi S."/>
            <person name="Li J."/>
            <person name="Ni P."/>
            <person name="Zheng H."/>
            <person name="Zhang Y."/>
            <person name="Zhao M."/>
            <person name="Hao Q."/>
            <person name="McDermott J."/>
            <person name="Samudrala R."/>
            <person name="Kristiansen K."/>
            <person name="Wong G.K.-S."/>
        </authorList>
    </citation>
    <scope>NUCLEOTIDE SEQUENCE</scope>
</reference>
<keyword evidence="5" id="KW-0294">Fucose metabolism</keyword>
<evidence type="ECO:0000256" key="1">
    <source>
        <dbReference type="ARBA" id="ARBA00007737"/>
    </source>
</evidence>
<dbReference type="InterPro" id="IPR000782">
    <property type="entry name" value="FAS1_domain"/>
</dbReference>
<dbReference type="PANTHER" id="PTHR31288:SF25">
    <property type="entry name" value="O-FUCOSYLTRANSFERASE FAMILY PROTEIN"/>
    <property type="match status" value="1"/>
</dbReference>
<keyword evidence="6" id="KW-0119">Carbohydrate metabolism</keyword>
<evidence type="ECO:0000256" key="3">
    <source>
        <dbReference type="ARBA" id="ARBA00022676"/>
    </source>
</evidence>
<evidence type="ECO:0000256" key="5">
    <source>
        <dbReference type="ARBA" id="ARBA00023253"/>
    </source>
</evidence>
<organism evidence="10">
    <name type="scientific">Oryza sativa subsp. japonica</name>
    <name type="common">Rice</name>
    <dbReference type="NCBI Taxonomy" id="39947"/>
    <lineage>
        <taxon>Eukaryota</taxon>
        <taxon>Viridiplantae</taxon>
        <taxon>Streptophyta</taxon>
        <taxon>Embryophyta</taxon>
        <taxon>Tracheophyta</taxon>
        <taxon>Spermatophyta</taxon>
        <taxon>Magnoliopsida</taxon>
        <taxon>Liliopsida</taxon>
        <taxon>Poales</taxon>
        <taxon>Poaceae</taxon>
        <taxon>BOP clade</taxon>
        <taxon>Oryzoideae</taxon>
        <taxon>Oryzeae</taxon>
        <taxon>Oryzinae</taxon>
        <taxon>Oryza</taxon>
        <taxon>Oryza sativa</taxon>
    </lineage>
</organism>
<dbReference type="SUPFAM" id="SSF82153">
    <property type="entry name" value="FAS1 domain"/>
    <property type="match status" value="2"/>
</dbReference>
<protein>
    <recommendedName>
        <fullName evidence="7">O-fucosyltransferase family protein</fullName>
    </recommendedName>
</protein>
<evidence type="ECO:0000256" key="6">
    <source>
        <dbReference type="ARBA" id="ARBA00023277"/>
    </source>
</evidence>
<name>B9FKL4_ORYSJ</name>
<dbReference type="PANTHER" id="PTHR31288">
    <property type="entry name" value="O-FUCOSYLTRANSFERASE FAMILY PROTEIN"/>
    <property type="match status" value="1"/>
</dbReference>
<feature type="compositionally biased region" description="Basic and acidic residues" evidence="8">
    <location>
        <begin position="858"/>
        <end position="867"/>
    </location>
</feature>
<dbReference type="EMBL" id="CM000142">
    <property type="protein sequence ID" value="EEE63981.1"/>
    <property type="molecule type" value="Genomic_DNA"/>
</dbReference>
<dbReference type="GO" id="GO:0016757">
    <property type="term" value="F:glycosyltransferase activity"/>
    <property type="evidence" value="ECO:0007669"/>
    <property type="project" value="UniProtKB-KW"/>
</dbReference>
<feature type="domain" description="FAS1" evidence="9">
    <location>
        <begin position="610"/>
        <end position="755"/>
    </location>
</feature>
<evidence type="ECO:0000256" key="7">
    <source>
        <dbReference type="ARBA" id="ARBA00030350"/>
    </source>
</evidence>
<gene>
    <name evidence="10" type="ORF">OsJ_18808</name>
</gene>
<dbReference type="Pfam" id="PF10250">
    <property type="entry name" value="O-FucT"/>
    <property type="match status" value="1"/>
</dbReference>
<comment type="similarity">
    <text evidence="2">Belongs to the fasciclin-like AGP family.</text>
</comment>
<reference evidence="10" key="1">
    <citation type="journal article" date="2005" name="PLoS Biol.">
        <title>The genomes of Oryza sativa: a history of duplications.</title>
        <authorList>
            <person name="Yu J."/>
            <person name="Wang J."/>
            <person name="Lin W."/>
            <person name="Li S."/>
            <person name="Li H."/>
            <person name="Zhou J."/>
            <person name="Ni P."/>
            <person name="Dong W."/>
            <person name="Hu S."/>
            <person name="Zeng C."/>
            <person name="Zhang J."/>
            <person name="Zhang Y."/>
            <person name="Li R."/>
            <person name="Xu Z."/>
            <person name="Li S."/>
            <person name="Li X."/>
            <person name="Zheng H."/>
            <person name="Cong L."/>
            <person name="Lin L."/>
            <person name="Yin J."/>
            <person name="Geng J."/>
            <person name="Li G."/>
            <person name="Shi J."/>
            <person name="Liu J."/>
            <person name="Lv H."/>
            <person name="Li J."/>
            <person name="Wang J."/>
            <person name="Deng Y."/>
            <person name="Ran L."/>
            <person name="Shi X."/>
            <person name="Wang X."/>
            <person name="Wu Q."/>
            <person name="Li C."/>
            <person name="Ren X."/>
            <person name="Wang J."/>
            <person name="Wang X."/>
            <person name="Li D."/>
            <person name="Liu D."/>
            <person name="Zhang X."/>
            <person name="Ji Z."/>
            <person name="Zhao W."/>
            <person name="Sun Y."/>
            <person name="Zhang Z."/>
            <person name="Bao J."/>
            <person name="Han Y."/>
            <person name="Dong L."/>
            <person name="Ji J."/>
            <person name="Chen P."/>
            <person name="Wu S."/>
            <person name="Liu J."/>
            <person name="Xiao Y."/>
            <person name="Bu D."/>
            <person name="Tan J."/>
            <person name="Yang L."/>
            <person name="Ye C."/>
            <person name="Zhang J."/>
            <person name="Xu J."/>
            <person name="Zhou Y."/>
            <person name="Yu Y."/>
            <person name="Zhang B."/>
            <person name="Zhuang S."/>
            <person name="Wei H."/>
            <person name="Liu B."/>
            <person name="Lei M."/>
            <person name="Yu H."/>
            <person name="Li Y."/>
            <person name="Xu H."/>
            <person name="Wei S."/>
            <person name="He X."/>
            <person name="Fang L."/>
            <person name="Zhang Z."/>
            <person name="Zhang Y."/>
            <person name="Huang X."/>
            <person name="Su Z."/>
            <person name="Tong W."/>
            <person name="Li J."/>
            <person name="Tong Z."/>
            <person name="Li S."/>
            <person name="Ye J."/>
            <person name="Wang L."/>
            <person name="Fang L."/>
            <person name="Lei T."/>
            <person name="Chen C."/>
            <person name="Chen H."/>
            <person name="Xu Z."/>
            <person name="Li H."/>
            <person name="Huang H."/>
            <person name="Zhang F."/>
            <person name="Xu H."/>
            <person name="Li N."/>
            <person name="Zhao C."/>
            <person name="Li S."/>
            <person name="Dong L."/>
            <person name="Huang Y."/>
            <person name="Li L."/>
            <person name="Xi Y."/>
            <person name="Qi Q."/>
            <person name="Li W."/>
            <person name="Zhang B."/>
            <person name="Hu W."/>
            <person name="Zhang Y."/>
            <person name="Tian X."/>
            <person name="Jiao Y."/>
            <person name="Liang X."/>
            <person name="Jin J."/>
            <person name="Gao L."/>
            <person name="Zheng W."/>
            <person name="Hao B."/>
            <person name="Liu S."/>
            <person name="Wang W."/>
            <person name="Yuan L."/>
            <person name="Cao M."/>
            <person name="McDermott J."/>
            <person name="Samudrala R."/>
            <person name="Wang J."/>
            <person name="Wong G.K."/>
            <person name="Yang H."/>
        </authorList>
    </citation>
    <scope>NUCLEOTIDE SEQUENCE [LARGE SCALE GENOMIC DNA]</scope>
</reference>
<dbReference type="Pfam" id="PF02469">
    <property type="entry name" value="Fasciclin"/>
    <property type="match status" value="1"/>
</dbReference>
<evidence type="ECO:0000313" key="10">
    <source>
        <dbReference type="EMBL" id="EEE63981.1"/>
    </source>
</evidence>
<accession>B9FKL4</accession>
<dbReference type="FunFam" id="2.30.180.10:FF:000013">
    <property type="entry name" value="Fasciclin-like arabinogalactan protein 4"/>
    <property type="match status" value="1"/>
</dbReference>
<dbReference type="SMART" id="SM00554">
    <property type="entry name" value="FAS1"/>
    <property type="match status" value="1"/>
</dbReference>
<dbReference type="FunFam" id="2.30.180.10:FF:000022">
    <property type="entry name" value="fasciclin-like arabinogalactan protein 4"/>
    <property type="match status" value="1"/>
</dbReference>
<feature type="compositionally biased region" description="Low complexity" evidence="8">
    <location>
        <begin position="780"/>
        <end position="789"/>
    </location>
</feature>
<evidence type="ECO:0000259" key="9">
    <source>
        <dbReference type="PROSITE" id="PS50213"/>
    </source>
</evidence>
<keyword evidence="3" id="KW-0328">Glycosyltransferase</keyword>
<dbReference type="AlphaFoldDB" id="B9FKL4"/>
<feature type="domain" description="FAS1" evidence="9">
    <location>
        <begin position="443"/>
        <end position="593"/>
    </location>
</feature>
<dbReference type="InterPro" id="IPR036378">
    <property type="entry name" value="FAS1_dom_sf"/>
</dbReference>
<dbReference type="Proteomes" id="UP000007752">
    <property type="component" value="Chromosome 5"/>
</dbReference>
<keyword evidence="4" id="KW-0808">Transferase</keyword>
<dbReference type="InterPro" id="IPR019378">
    <property type="entry name" value="GDP-Fuc_O-FucTrfase"/>
</dbReference>
<evidence type="ECO:0000256" key="8">
    <source>
        <dbReference type="SAM" id="MobiDB-lite"/>
    </source>
</evidence>
<dbReference type="InterPro" id="IPR024709">
    <property type="entry name" value="FucosylTrfase_pln"/>
</dbReference>
<feature type="region of interest" description="Disordered" evidence="8">
    <location>
        <begin position="779"/>
        <end position="802"/>
    </location>
</feature>
<feature type="region of interest" description="Disordered" evidence="8">
    <location>
        <begin position="856"/>
        <end position="876"/>
    </location>
</feature>
<proteinExistence type="inferred from homology"/>
<dbReference type="PROSITE" id="PS50213">
    <property type="entry name" value="FAS1"/>
    <property type="match status" value="2"/>
</dbReference>